<feature type="compositionally biased region" description="Basic residues" evidence="1">
    <location>
        <begin position="360"/>
        <end position="369"/>
    </location>
</feature>
<feature type="compositionally biased region" description="Low complexity" evidence="1">
    <location>
        <begin position="25"/>
        <end position="34"/>
    </location>
</feature>
<name>A0A0N1J4V4_LEPPY</name>
<dbReference type="Proteomes" id="UP000037923">
    <property type="component" value="Unassembled WGS sequence"/>
</dbReference>
<dbReference type="RefSeq" id="XP_015659041.1">
    <property type="nucleotide sequence ID" value="XM_015802597.1"/>
</dbReference>
<proteinExistence type="predicted"/>
<feature type="compositionally biased region" description="Basic residues" evidence="1">
    <location>
        <begin position="249"/>
        <end position="264"/>
    </location>
</feature>
<feature type="region of interest" description="Disordered" evidence="1">
    <location>
        <begin position="54"/>
        <end position="81"/>
    </location>
</feature>
<comment type="caution">
    <text evidence="2">The sequence shown here is derived from an EMBL/GenBank/DDBJ whole genome shotgun (WGS) entry which is preliminary data.</text>
</comment>
<feature type="compositionally biased region" description="Low complexity" evidence="1">
    <location>
        <begin position="339"/>
        <end position="350"/>
    </location>
</feature>
<evidence type="ECO:0000256" key="1">
    <source>
        <dbReference type="SAM" id="MobiDB-lite"/>
    </source>
</evidence>
<dbReference type="EMBL" id="LGTL01000008">
    <property type="protein sequence ID" value="KPA80602.1"/>
    <property type="molecule type" value="Genomic_DNA"/>
</dbReference>
<feature type="region of interest" description="Disordered" evidence="1">
    <location>
        <begin position="248"/>
        <end position="271"/>
    </location>
</feature>
<reference evidence="2 3" key="1">
    <citation type="submission" date="2015-07" db="EMBL/GenBank/DDBJ databases">
        <title>High-quality genome of monoxenous trypanosomatid Leptomonas pyrrhocoris.</title>
        <authorList>
            <person name="Flegontov P."/>
            <person name="Butenko A."/>
            <person name="Firsov S."/>
            <person name="Vlcek C."/>
            <person name="Logacheva M.D."/>
            <person name="Field M."/>
            <person name="Filatov D."/>
            <person name="Flegontova O."/>
            <person name="Gerasimov E."/>
            <person name="Jackson A.P."/>
            <person name="Kelly S."/>
            <person name="Opperdoes F."/>
            <person name="O'Reilly A."/>
            <person name="Votypka J."/>
            <person name="Yurchenko V."/>
            <person name="Lukes J."/>
        </authorList>
    </citation>
    <scope>NUCLEOTIDE SEQUENCE [LARGE SCALE GENOMIC DNA]</scope>
    <source>
        <strain evidence="2">H10</strain>
    </source>
</reference>
<evidence type="ECO:0000313" key="2">
    <source>
        <dbReference type="EMBL" id="KPA80602.1"/>
    </source>
</evidence>
<accession>A0A0N1J4V4</accession>
<evidence type="ECO:0000313" key="3">
    <source>
        <dbReference type="Proteomes" id="UP000037923"/>
    </source>
</evidence>
<feature type="region of interest" description="Disordered" evidence="1">
    <location>
        <begin position="1"/>
        <end position="35"/>
    </location>
</feature>
<dbReference type="GeneID" id="26905089"/>
<feature type="compositionally biased region" description="Low complexity" evidence="1">
    <location>
        <begin position="59"/>
        <end position="68"/>
    </location>
</feature>
<organism evidence="2 3">
    <name type="scientific">Leptomonas pyrrhocoris</name>
    <name type="common">Firebug parasite</name>
    <dbReference type="NCBI Taxonomy" id="157538"/>
    <lineage>
        <taxon>Eukaryota</taxon>
        <taxon>Discoba</taxon>
        <taxon>Euglenozoa</taxon>
        <taxon>Kinetoplastea</taxon>
        <taxon>Metakinetoplastina</taxon>
        <taxon>Trypanosomatida</taxon>
        <taxon>Trypanosomatidae</taxon>
        <taxon>Leishmaniinae</taxon>
        <taxon>Leptomonas</taxon>
    </lineage>
</organism>
<dbReference type="RefSeq" id="XP_015659040.1">
    <property type="nucleotide sequence ID" value="XM_015802596.1"/>
</dbReference>
<dbReference type="VEuPathDB" id="TriTrypDB:LpyrH10_08_2470"/>
<gene>
    <name evidence="2" type="ORF">ABB37_04798</name>
</gene>
<dbReference type="OrthoDB" id="267153at2759"/>
<keyword evidence="3" id="KW-1185">Reference proteome</keyword>
<dbReference type="AlphaFoldDB" id="A0A0N1J4V4"/>
<feature type="compositionally biased region" description="Low complexity" evidence="1">
    <location>
        <begin position="7"/>
        <end position="16"/>
    </location>
</feature>
<feature type="region of interest" description="Disordered" evidence="1">
    <location>
        <begin position="339"/>
        <end position="396"/>
    </location>
</feature>
<sequence length="408" mass="44190">MVPERGSISLSSTQSPQPLPPPPQQQQKNSVQLSAFSPLSGMLHLPILTATSLRPAKRSSTSHSTQQTSHDDSGEQRQQQQHPLLHQLLSDATTFATRQAPLAKDLEAGPPWLLPTLDDAVDEVGGADKMESLLRQLRSLSPQHAQQWQLEEAGSNTAFSSQIRDAVRQCVRHALNLSDDAVHVRAVQDDPSLLQVQIPLPVSAAIKKEKAVPGRPCLVLRMHRQRGVLSLHIIHLRFQAPDEGIAPRATRRRLPQSPLLKRKGSQSAATAADDHALIPPLLEAAMPCNNACAEKPASSLRLPDSGLGGFQLGAALCRPSGALDKPKAVLTDKLRVAPSRTPSASAARRTGVSRLAKGSRSSRKRHGSARRLQTESDAVEFDPLRPEETTPFNAQHRPLTFNAAIAFS</sequence>
<protein>
    <submittedName>
        <fullName evidence="2">Uncharacterized protein</fullName>
    </submittedName>
</protein>
<dbReference type="EMBL" id="LGTL01000008">
    <property type="protein sequence ID" value="KPA80601.1"/>
    <property type="molecule type" value="Genomic_DNA"/>
</dbReference>